<feature type="compositionally biased region" description="Acidic residues" evidence="1">
    <location>
        <begin position="317"/>
        <end position="327"/>
    </location>
</feature>
<accession>A0A1G6LI38</accession>
<dbReference type="Proteomes" id="UP000199034">
    <property type="component" value="Unassembled WGS sequence"/>
</dbReference>
<evidence type="ECO:0000313" key="4">
    <source>
        <dbReference type="EMBL" id="SDC42920.1"/>
    </source>
</evidence>
<evidence type="ECO:0000313" key="5">
    <source>
        <dbReference type="Proteomes" id="UP000199034"/>
    </source>
</evidence>
<feature type="signal peptide" evidence="3">
    <location>
        <begin position="1"/>
        <end position="20"/>
    </location>
</feature>
<evidence type="ECO:0000256" key="3">
    <source>
        <dbReference type="SAM" id="SignalP"/>
    </source>
</evidence>
<name>A0A1G6LI38_9ACTN</name>
<evidence type="ECO:0000256" key="2">
    <source>
        <dbReference type="SAM" id="Phobius"/>
    </source>
</evidence>
<keyword evidence="2" id="KW-0472">Membrane</keyword>
<evidence type="ECO:0008006" key="6">
    <source>
        <dbReference type="Google" id="ProtNLM"/>
    </source>
</evidence>
<dbReference type="OrthoDB" id="3797035at2"/>
<keyword evidence="5" id="KW-1185">Reference proteome</keyword>
<evidence type="ECO:0000256" key="1">
    <source>
        <dbReference type="SAM" id="MobiDB-lite"/>
    </source>
</evidence>
<dbReference type="Pfam" id="PF19516">
    <property type="entry name" value="DUF6049"/>
    <property type="match status" value="1"/>
</dbReference>
<protein>
    <recommendedName>
        <fullName evidence="6">Secreted protein</fullName>
    </recommendedName>
</protein>
<dbReference type="RefSeq" id="WP_090851505.1">
    <property type="nucleotide sequence ID" value="NZ_FMZM01000002.1"/>
</dbReference>
<dbReference type="AlphaFoldDB" id="A0A1G6LI38"/>
<dbReference type="EMBL" id="FMZM01000002">
    <property type="protein sequence ID" value="SDC42920.1"/>
    <property type="molecule type" value="Genomic_DNA"/>
</dbReference>
<feature type="region of interest" description="Disordered" evidence="1">
    <location>
        <begin position="372"/>
        <end position="400"/>
    </location>
</feature>
<feature type="compositionally biased region" description="Low complexity" evidence="1">
    <location>
        <begin position="328"/>
        <end position="340"/>
    </location>
</feature>
<keyword evidence="3" id="KW-0732">Signal</keyword>
<feature type="chain" id="PRO_5038598267" description="Secreted protein" evidence="3">
    <location>
        <begin position="21"/>
        <end position="759"/>
    </location>
</feature>
<organism evidence="4 5">
    <name type="scientific">Nocardioides lianchengensis</name>
    <dbReference type="NCBI Taxonomy" id="1045774"/>
    <lineage>
        <taxon>Bacteria</taxon>
        <taxon>Bacillati</taxon>
        <taxon>Actinomycetota</taxon>
        <taxon>Actinomycetes</taxon>
        <taxon>Propionibacteriales</taxon>
        <taxon>Nocardioidaceae</taxon>
        <taxon>Nocardioides</taxon>
    </lineage>
</organism>
<dbReference type="InterPro" id="IPR046112">
    <property type="entry name" value="DUF6049"/>
</dbReference>
<feature type="transmembrane region" description="Helical" evidence="2">
    <location>
        <begin position="715"/>
        <end position="736"/>
    </location>
</feature>
<gene>
    <name evidence="4" type="ORF">SAMN05421872_102255</name>
</gene>
<reference evidence="4 5" key="1">
    <citation type="submission" date="2016-10" db="EMBL/GenBank/DDBJ databases">
        <authorList>
            <person name="de Groot N.N."/>
        </authorList>
    </citation>
    <scope>NUCLEOTIDE SEQUENCE [LARGE SCALE GENOMIC DNA]</scope>
    <source>
        <strain evidence="4 5">CGMCC 4.6858</strain>
    </source>
</reference>
<keyword evidence="2" id="KW-0812">Transmembrane</keyword>
<dbReference type="STRING" id="1045774.SAMN05421872_102255"/>
<sequence length="759" mass="78627">MLRPLSLLPALMVVAATTWAGLVGPAPAQAAQAAPADPDAPLSVSIERMSPATVPERGRVTIQGRVTNDDDVAWSTINLYPFISAQPLTTRTEIAEAALTEPSAPVGDRVTTGGPYDTIDELQPGESLGYTVSVRARDLRAHVAAQGGDLTGAAGVYWFGVHALGRSADDAGDGGAPTADGRARTFLPLMGGSKRQVKTALVVPLRSAIPYDADGSLADPASWTESLAPDGDLGSVVGLGEAAGSRPLTWLVDPALTDATARLAAGNPGRSLGATVDPEATEDPDRLLADPEDPEATPSAAPETALPSPATSTAPEETQDEDADETEAPSPAETEAAAAATGWRERLATALDRSQVLALPYGDLDVSAAAEHDPTAYTRARQRSGDTLPPTEGSTAPGLGGRAFLSLDAIEMAEDDERLIGTDVMVAGLGDATPTVATIAGHRLVLASTGAASGGPGPDDPQAGVAVRQRILAEAAVRRLSRPREPLVVVLPGGWVPADPDGFFAGLDQTWLDLTTVDDIRDDRSTPVDTAELVYPRVQQRRALDAADFASATSLAQAGTTLQYLLTRNDTVGREVADQAFASLGYANRVDPGATRASNARSRAVIQESLDGVRIEGPPKVTLSSNSGRFSATLENTLDQPVTVKVRAVADEVVTISMAEEDVTLPPRSRRSVLLTASTGQQGVHNITLQVTDLAGTAVGSSDRLPIRAAQVSDVIWLIIGTGGALLLGAIGVRLVRRFRAARRTPAEPVAAEQAPAPA</sequence>
<feature type="compositionally biased region" description="Low complexity" evidence="1">
    <location>
        <begin position="296"/>
        <end position="316"/>
    </location>
</feature>
<proteinExistence type="predicted"/>
<feature type="region of interest" description="Disordered" evidence="1">
    <location>
        <begin position="263"/>
        <end position="340"/>
    </location>
</feature>
<keyword evidence="2" id="KW-1133">Transmembrane helix</keyword>